<evidence type="ECO:0000313" key="11">
    <source>
        <dbReference type="Proteomes" id="UP001550628"/>
    </source>
</evidence>
<gene>
    <name evidence="7 10" type="primary">gcvT</name>
    <name evidence="10" type="ORF">ABZ510_35105</name>
</gene>
<dbReference type="InterPro" id="IPR028896">
    <property type="entry name" value="GcvT/YgfZ/DmdA"/>
</dbReference>
<reference evidence="10 11" key="1">
    <citation type="submission" date="2024-06" db="EMBL/GenBank/DDBJ databases">
        <title>The Natural Products Discovery Center: Release of the First 8490 Sequenced Strains for Exploring Actinobacteria Biosynthetic Diversity.</title>
        <authorList>
            <person name="Kalkreuter E."/>
            <person name="Kautsar S.A."/>
            <person name="Yang D."/>
            <person name="Bader C.D."/>
            <person name="Teijaro C.N."/>
            <person name="Fluegel L."/>
            <person name="Davis C.M."/>
            <person name="Simpson J.R."/>
            <person name="Lauterbach L."/>
            <person name="Steele A.D."/>
            <person name="Gui C."/>
            <person name="Meng S."/>
            <person name="Li G."/>
            <person name="Viehrig K."/>
            <person name="Ye F."/>
            <person name="Su P."/>
            <person name="Kiefer A.F."/>
            <person name="Nichols A."/>
            <person name="Cepeda A.J."/>
            <person name="Yan W."/>
            <person name="Fan B."/>
            <person name="Jiang Y."/>
            <person name="Adhikari A."/>
            <person name="Zheng C.-J."/>
            <person name="Schuster L."/>
            <person name="Cowan T.M."/>
            <person name="Smanski M.J."/>
            <person name="Chevrette M.G."/>
            <person name="De Carvalho L.P.S."/>
            <person name="Shen B."/>
        </authorList>
    </citation>
    <scope>NUCLEOTIDE SEQUENCE [LARGE SCALE GENOMIC DNA]</scope>
    <source>
        <strain evidence="10 11">NPDC019708</strain>
    </source>
</reference>
<keyword evidence="4 7" id="KW-0808">Transferase</keyword>
<evidence type="ECO:0000313" key="10">
    <source>
        <dbReference type="EMBL" id="MEU1957069.1"/>
    </source>
</evidence>
<evidence type="ECO:0000256" key="3">
    <source>
        <dbReference type="ARBA" id="ARBA00022576"/>
    </source>
</evidence>
<comment type="catalytic activity">
    <reaction evidence="6 7">
        <text>N(6)-[(R)-S(8)-aminomethyldihydrolipoyl]-L-lysyl-[protein] + (6S)-5,6,7,8-tetrahydrofolate = N(6)-[(R)-dihydrolipoyl]-L-lysyl-[protein] + (6R)-5,10-methylene-5,6,7,8-tetrahydrofolate + NH4(+)</text>
        <dbReference type="Rhea" id="RHEA:16945"/>
        <dbReference type="Rhea" id="RHEA-COMP:10475"/>
        <dbReference type="Rhea" id="RHEA-COMP:10492"/>
        <dbReference type="ChEBI" id="CHEBI:15636"/>
        <dbReference type="ChEBI" id="CHEBI:28938"/>
        <dbReference type="ChEBI" id="CHEBI:57453"/>
        <dbReference type="ChEBI" id="CHEBI:83100"/>
        <dbReference type="ChEBI" id="CHEBI:83143"/>
        <dbReference type="EC" id="2.1.2.10"/>
    </reaction>
</comment>
<comment type="caution">
    <text evidence="10">The sequence shown here is derived from an EMBL/GenBank/DDBJ whole genome shotgun (WGS) entry which is preliminary data.</text>
</comment>
<keyword evidence="11" id="KW-1185">Reference proteome</keyword>
<dbReference type="InterPro" id="IPR013977">
    <property type="entry name" value="GcvT_C"/>
</dbReference>
<dbReference type="Proteomes" id="UP001550628">
    <property type="component" value="Unassembled WGS sequence"/>
</dbReference>
<comment type="similarity">
    <text evidence="1 7">Belongs to the GcvT family.</text>
</comment>
<dbReference type="InterPro" id="IPR022903">
    <property type="entry name" value="GcvT_bac"/>
</dbReference>
<evidence type="ECO:0000259" key="9">
    <source>
        <dbReference type="Pfam" id="PF08669"/>
    </source>
</evidence>
<dbReference type="EC" id="2.1.2.10" evidence="2 7"/>
<dbReference type="InterPro" id="IPR027266">
    <property type="entry name" value="TrmE/GcvT-like"/>
</dbReference>
<accession>A0ABV2X1P0</accession>
<dbReference type="NCBIfam" id="NF001567">
    <property type="entry name" value="PRK00389.1"/>
    <property type="match status" value="1"/>
</dbReference>
<dbReference type="Gene3D" id="4.10.1250.10">
    <property type="entry name" value="Aminomethyltransferase fragment"/>
    <property type="match status" value="1"/>
</dbReference>
<evidence type="ECO:0000256" key="4">
    <source>
        <dbReference type="ARBA" id="ARBA00022679"/>
    </source>
</evidence>
<evidence type="ECO:0000256" key="1">
    <source>
        <dbReference type="ARBA" id="ARBA00008609"/>
    </source>
</evidence>
<dbReference type="NCBIfam" id="TIGR00528">
    <property type="entry name" value="gcvT"/>
    <property type="match status" value="1"/>
</dbReference>
<dbReference type="Gene3D" id="3.30.70.1400">
    <property type="entry name" value="Aminomethyltransferase beta-barrel domains"/>
    <property type="match status" value="1"/>
</dbReference>
<name>A0ABV2X1P0_9NOCA</name>
<organism evidence="10 11">
    <name type="scientific">Nocardia rhamnosiphila</name>
    <dbReference type="NCBI Taxonomy" id="426716"/>
    <lineage>
        <taxon>Bacteria</taxon>
        <taxon>Bacillati</taxon>
        <taxon>Actinomycetota</taxon>
        <taxon>Actinomycetes</taxon>
        <taxon>Mycobacteriales</taxon>
        <taxon>Nocardiaceae</taxon>
        <taxon>Nocardia</taxon>
    </lineage>
</organism>
<dbReference type="Gene3D" id="3.30.1360.120">
    <property type="entry name" value="Probable tRNA modification gtpase trme, domain 1"/>
    <property type="match status" value="1"/>
</dbReference>
<dbReference type="EMBL" id="JBEYBF010000053">
    <property type="protein sequence ID" value="MEU1957069.1"/>
    <property type="molecule type" value="Genomic_DNA"/>
</dbReference>
<comment type="subunit">
    <text evidence="7">The glycine cleavage system is composed of four proteins: P, T, L and H.</text>
</comment>
<evidence type="ECO:0000256" key="5">
    <source>
        <dbReference type="ARBA" id="ARBA00031395"/>
    </source>
</evidence>
<evidence type="ECO:0000256" key="7">
    <source>
        <dbReference type="HAMAP-Rule" id="MF_00259"/>
    </source>
</evidence>
<dbReference type="InterPro" id="IPR029043">
    <property type="entry name" value="GcvT/YgfZ_C"/>
</dbReference>
<evidence type="ECO:0000259" key="8">
    <source>
        <dbReference type="Pfam" id="PF01571"/>
    </source>
</evidence>
<dbReference type="PANTHER" id="PTHR43757">
    <property type="entry name" value="AMINOMETHYLTRANSFERASE"/>
    <property type="match status" value="1"/>
</dbReference>
<dbReference type="PIRSF" id="PIRSF006487">
    <property type="entry name" value="GcvT"/>
    <property type="match status" value="1"/>
</dbReference>
<proteinExistence type="inferred from homology"/>
<feature type="domain" description="GCVT N-terminal" evidence="8">
    <location>
        <begin position="12"/>
        <end position="264"/>
    </location>
</feature>
<evidence type="ECO:0000256" key="2">
    <source>
        <dbReference type="ARBA" id="ARBA00012616"/>
    </source>
</evidence>
<dbReference type="InterPro" id="IPR006223">
    <property type="entry name" value="GcvT"/>
</dbReference>
<dbReference type="SUPFAM" id="SSF101790">
    <property type="entry name" value="Aminomethyltransferase beta-barrel domain"/>
    <property type="match status" value="1"/>
</dbReference>
<sequence length="364" mass="38346">MSDAELQQGPVHGVHVELGAKFAPFGGWEMPVSYAGTVAEHTAVRESVGLFDVSHLGKATVRGAGAAEFVNSALTNDLGRIGPGRAQYTLCCNSDGGVVDDLIAYFVRDDEIFLVPNAANTAAVVQKLAAAAPPAITVTGEHRAYGVFAVQGPRSAEVLTALGLPVDLSYMAFADADWSGQPVRVCRTGYTGEHGYELLPRWDGAEALFRALVEQVRATGGQVAGLGARDTLRTEMGYPLHGHELSPEITPVQARASWAVGWAKADFWGKAALEAERAAGPRRTLLGLEALDRGIPRENQDVLLDGAKVGVTTSGTFSPTKQAGIALALLDPAVQVGTEVAVDVRGRSLRCTVVRPPFVEAHTS</sequence>
<dbReference type="InterPro" id="IPR006222">
    <property type="entry name" value="GCVT_N"/>
</dbReference>
<dbReference type="GeneID" id="96244152"/>
<dbReference type="GO" id="GO:0004047">
    <property type="term" value="F:aminomethyltransferase activity"/>
    <property type="evidence" value="ECO:0007669"/>
    <property type="project" value="UniProtKB-EC"/>
</dbReference>
<dbReference type="SUPFAM" id="SSF103025">
    <property type="entry name" value="Folate-binding domain"/>
    <property type="match status" value="1"/>
</dbReference>
<dbReference type="Pfam" id="PF01571">
    <property type="entry name" value="GCV_T"/>
    <property type="match status" value="1"/>
</dbReference>
<dbReference type="RefSeq" id="WP_030523906.1">
    <property type="nucleotide sequence ID" value="NZ_JBEYBD010000005.1"/>
</dbReference>
<feature type="domain" description="Aminomethyltransferase C-terminal" evidence="9">
    <location>
        <begin position="283"/>
        <end position="359"/>
    </location>
</feature>
<keyword evidence="3 7" id="KW-0032">Aminotransferase</keyword>
<evidence type="ECO:0000256" key="6">
    <source>
        <dbReference type="ARBA" id="ARBA00047665"/>
    </source>
</evidence>
<dbReference type="Gene3D" id="2.40.30.110">
    <property type="entry name" value="Aminomethyltransferase beta-barrel domains"/>
    <property type="match status" value="1"/>
</dbReference>
<protein>
    <recommendedName>
        <fullName evidence="2 7">Aminomethyltransferase</fullName>
        <ecNumber evidence="2 7">2.1.2.10</ecNumber>
    </recommendedName>
    <alternativeName>
        <fullName evidence="5 7">Glycine cleavage system T protein</fullName>
    </alternativeName>
</protein>
<comment type="function">
    <text evidence="7">The glycine cleavage system catalyzes the degradation of glycine.</text>
</comment>
<dbReference type="Pfam" id="PF08669">
    <property type="entry name" value="GCV_T_C"/>
    <property type="match status" value="1"/>
</dbReference>
<dbReference type="PANTHER" id="PTHR43757:SF2">
    <property type="entry name" value="AMINOMETHYLTRANSFERASE, MITOCHONDRIAL"/>
    <property type="match status" value="1"/>
</dbReference>
<dbReference type="HAMAP" id="MF_00259">
    <property type="entry name" value="GcvT"/>
    <property type="match status" value="1"/>
</dbReference>